<feature type="region of interest" description="Disordered" evidence="1">
    <location>
        <begin position="34"/>
        <end position="63"/>
    </location>
</feature>
<dbReference type="AlphaFoldDB" id="A0A2I1H2I9"/>
<feature type="compositionally biased region" description="Basic and acidic residues" evidence="1">
    <location>
        <begin position="488"/>
        <end position="499"/>
    </location>
</feature>
<dbReference type="VEuPathDB" id="FungiDB:RhiirFUN_023766"/>
<dbReference type="EMBL" id="LLXI01001325">
    <property type="protein sequence ID" value="PKY53097.1"/>
    <property type="molecule type" value="Genomic_DNA"/>
</dbReference>
<feature type="compositionally biased region" description="Acidic residues" evidence="1">
    <location>
        <begin position="521"/>
        <end position="538"/>
    </location>
</feature>
<feature type="region of interest" description="Disordered" evidence="1">
    <location>
        <begin position="235"/>
        <end position="282"/>
    </location>
</feature>
<dbReference type="VEuPathDB" id="FungiDB:RhiirA1_542311"/>
<dbReference type="Proteomes" id="UP000234323">
    <property type="component" value="Unassembled WGS sequence"/>
</dbReference>
<gene>
    <name evidence="2" type="ORF">RhiirA4_471126</name>
</gene>
<sequence length="567" mass="67523">MDKKVNEEKKRERIISQKNEQIRKISQEAEKTRLELKKVKTGNNKEPDQQGKPKKSRSTSKKRNREAIIEIPILPEIPSDDRTNEKARDLFFYDIPKYWNQEEVLAQLTKIGRVIRLQIRGQYKYKTVKAKIVLNKTFERGFDAGLFGICINKYFIRWYDGSTGLKERQERDKWQTLQQTSKSEFLKIIKITKNWKVIGYFKNQKAMEEAVEDSCTLGDINRIWLVRNKKTIYKDEKKRSKDKKETISKGHEEKEKVEPEKKMKKASEDTPSSKRPMEELPMTPEERMYAELGNFASTNHEFFKDARNPRVQQITFREHSPEKQKKRTPDEEKVVNMIKRWRIQEEQENAEHQDRLEKEWQKQALKKDNVAPEEVVEIIKDYRSEKISYERLKDSAKGKDIREKIDEIKGIFFKTSNGMEWEKINMEAVTMMKDELEIEGMENFNQWMQKENNYLLLGKKIISMAEQNKILLEYTTLNNDFTKRLKDNNRYQDEKEVGDNRPILESPSPMTRKTAWLIDMSENEEDEIQEDAEIDEEERQAKNKGMTTNNNKPNSSKKKKRKGKKKH</sequence>
<feature type="region of interest" description="Disordered" evidence="1">
    <location>
        <begin position="488"/>
        <end position="567"/>
    </location>
</feature>
<proteinExistence type="predicted"/>
<evidence type="ECO:0000256" key="1">
    <source>
        <dbReference type="SAM" id="MobiDB-lite"/>
    </source>
</evidence>
<feature type="compositionally biased region" description="Basic residues" evidence="1">
    <location>
        <begin position="52"/>
        <end position="63"/>
    </location>
</feature>
<protein>
    <submittedName>
        <fullName evidence="2">Uncharacterized protein</fullName>
    </submittedName>
</protein>
<feature type="compositionally biased region" description="Basic residues" evidence="1">
    <location>
        <begin position="555"/>
        <end position="567"/>
    </location>
</feature>
<dbReference type="VEuPathDB" id="FungiDB:FUN_016380"/>
<evidence type="ECO:0000313" key="3">
    <source>
        <dbReference type="Proteomes" id="UP000234323"/>
    </source>
</evidence>
<organism evidence="2 3">
    <name type="scientific">Rhizophagus irregularis</name>
    <dbReference type="NCBI Taxonomy" id="588596"/>
    <lineage>
        <taxon>Eukaryota</taxon>
        <taxon>Fungi</taxon>
        <taxon>Fungi incertae sedis</taxon>
        <taxon>Mucoromycota</taxon>
        <taxon>Glomeromycotina</taxon>
        <taxon>Glomeromycetes</taxon>
        <taxon>Glomerales</taxon>
        <taxon>Glomeraceae</taxon>
        <taxon>Rhizophagus</taxon>
    </lineage>
</organism>
<keyword evidence="3" id="KW-1185">Reference proteome</keyword>
<name>A0A2I1H2I9_9GLOM</name>
<feature type="compositionally biased region" description="Basic and acidic residues" evidence="1">
    <location>
        <begin position="34"/>
        <end position="51"/>
    </location>
</feature>
<accession>A0A2I1H2I9</accession>
<reference evidence="2 3" key="1">
    <citation type="submission" date="2015-10" db="EMBL/GenBank/DDBJ databases">
        <title>Genome analyses suggest a sexual origin of heterokaryosis in a supposedly ancient asexual fungus.</title>
        <authorList>
            <person name="Ropars J."/>
            <person name="Sedzielewska K."/>
            <person name="Noel J."/>
            <person name="Charron P."/>
            <person name="Farinelli L."/>
            <person name="Marton T."/>
            <person name="Kruger M."/>
            <person name="Pelin A."/>
            <person name="Brachmann A."/>
            <person name="Corradi N."/>
        </authorList>
    </citation>
    <scope>NUCLEOTIDE SEQUENCE [LARGE SCALE GENOMIC DNA]</scope>
    <source>
        <strain evidence="2 3">A4</strain>
    </source>
</reference>
<comment type="caution">
    <text evidence="2">The sequence shown here is derived from an EMBL/GenBank/DDBJ whole genome shotgun (WGS) entry which is preliminary data.</text>
</comment>
<evidence type="ECO:0000313" key="2">
    <source>
        <dbReference type="EMBL" id="PKY53097.1"/>
    </source>
</evidence>